<feature type="chain" id="PRO_5024857285" description="Gram-positive cocci surface proteins LPxTG domain-containing protein" evidence="3">
    <location>
        <begin position="27"/>
        <end position="508"/>
    </location>
</feature>
<gene>
    <name evidence="4" type="ORF">DEJ51_34235</name>
</gene>
<feature type="compositionally biased region" description="Low complexity" evidence="1">
    <location>
        <begin position="78"/>
        <end position="88"/>
    </location>
</feature>
<feature type="compositionally biased region" description="Low complexity" evidence="1">
    <location>
        <begin position="46"/>
        <end position="56"/>
    </location>
</feature>
<evidence type="ECO:0000256" key="3">
    <source>
        <dbReference type="SAM" id="SignalP"/>
    </source>
</evidence>
<evidence type="ECO:0000313" key="5">
    <source>
        <dbReference type="Proteomes" id="UP000324101"/>
    </source>
</evidence>
<protein>
    <recommendedName>
        <fullName evidence="6">Gram-positive cocci surface proteins LPxTG domain-containing protein</fullName>
    </recommendedName>
</protein>
<name>A0A5P2DTZ5_STRVZ</name>
<dbReference type="AlphaFoldDB" id="A0A5P2DTZ5"/>
<keyword evidence="3" id="KW-0732">Signal</keyword>
<proteinExistence type="predicted"/>
<feature type="signal peptide" evidence="3">
    <location>
        <begin position="1"/>
        <end position="26"/>
    </location>
</feature>
<dbReference type="EMBL" id="CP029189">
    <property type="protein sequence ID" value="QES58566.1"/>
    <property type="molecule type" value="Genomic_DNA"/>
</dbReference>
<keyword evidence="2" id="KW-0472">Membrane</keyword>
<feature type="compositionally biased region" description="Low complexity" evidence="1">
    <location>
        <begin position="444"/>
        <end position="458"/>
    </location>
</feature>
<evidence type="ECO:0000256" key="1">
    <source>
        <dbReference type="SAM" id="MobiDB-lite"/>
    </source>
</evidence>
<dbReference type="OrthoDB" id="4211361at2"/>
<feature type="region of interest" description="Disordered" evidence="1">
    <location>
        <begin position="432"/>
        <end position="462"/>
    </location>
</feature>
<sequence>MKIKRMAAVAAAAVVGPVLLTTPALAGEHGQSAVTVPDAEPKDDAQPAAGQAAQTEDAAKAKTEAEANTGAGTGAEGAAGPSPAGGPSAPTPAVPQSPDTGTPVAPAVQTPAEAVADTPAEDPGEESPTGILMGPDVSVRGLPKTGFKADGSWTPLTVQVDNSGHIAVANYTPEFTVMQWDGKIKASQVKVEQKVTAGDGSVSWQPVKAVHGPQYGPGIVYRLGTTASVAVDAVYTVDVRVSFAADTPVVAFDIASDGKSRIGGKTSASPSAWYNTAITGATPGSDQPVVTEGPDLTIGGLPAGLAVGGAWQDLTIHVDNSGKPALDDFHLYFSLARPDWVGTDGEQLQVEVYGKNGWERAELGYSDGYYVVNHLAGGKIPAGKAFDVKVRIRFTADTPLGYAQFRASGTVLEIGSDIRSDSRPVLVKILPAAPDGGNRPAPNGGTTTPISTTNTTGTATGGTGAAAGELAATGADAATSWALAGGGVALAMGAALVAGTGRRRRTTA</sequence>
<evidence type="ECO:0000256" key="2">
    <source>
        <dbReference type="SAM" id="Phobius"/>
    </source>
</evidence>
<feature type="transmembrane region" description="Helical" evidence="2">
    <location>
        <begin position="481"/>
        <end position="499"/>
    </location>
</feature>
<keyword evidence="2" id="KW-0812">Transmembrane</keyword>
<dbReference type="RefSeq" id="WP_150261572.1">
    <property type="nucleotide sequence ID" value="NZ_CP029189.1"/>
</dbReference>
<reference evidence="4 5" key="1">
    <citation type="submission" date="2018-05" db="EMBL/GenBank/DDBJ databases">
        <title>Streptomyces venezuelae.</title>
        <authorList>
            <person name="Kim W."/>
            <person name="Lee N."/>
            <person name="Cho B.-K."/>
        </authorList>
    </citation>
    <scope>NUCLEOTIDE SEQUENCE [LARGE SCALE GENOMIC DNA]</scope>
    <source>
        <strain evidence="4 5">ATCC 21018</strain>
    </source>
</reference>
<evidence type="ECO:0008006" key="6">
    <source>
        <dbReference type="Google" id="ProtNLM"/>
    </source>
</evidence>
<accession>A0A5P2DTZ5</accession>
<dbReference type="Proteomes" id="UP000324101">
    <property type="component" value="Chromosome"/>
</dbReference>
<evidence type="ECO:0000313" key="4">
    <source>
        <dbReference type="EMBL" id="QES58566.1"/>
    </source>
</evidence>
<feature type="region of interest" description="Disordered" evidence="1">
    <location>
        <begin position="29"/>
        <end position="137"/>
    </location>
</feature>
<organism evidence="4 5">
    <name type="scientific">Streptomyces venezuelae</name>
    <dbReference type="NCBI Taxonomy" id="54571"/>
    <lineage>
        <taxon>Bacteria</taxon>
        <taxon>Bacillati</taxon>
        <taxon>Actinomycetota</taxon>
        <taxon>Actinomycetes</taxon>
        <taxon>Kitasatosporales</taxon>
        <taxon>Streptomycetaceae</taxon>
        <taxon>Streptomyces</taxon>
    </lineage>
</organism>
<keyword evidence="2" id="KW-1133">Transmembrane helix</keyword>